<comment type="caution">
    <text evidence="2">The sequence shown here is derived from an EMBL/GenBank/DDBJ whole genome shotgun (WGS) entry which is preliminary data.</text>
</comment>
<dbReference type="InterPro" id="IPR027405">
    <property type="entry name" value="YidB-like"/>
</dbReference>
<name>A0A917I856_9HYPH</name>
<evidence type="ECO:0000256" key="1">
    <source>
        <dbReference type="SAM" id="MobiDB-lite"/>
    </source>
</evidence>
<dbReference type="Proteomes" id="UP000603912">
    <property type="component" value="Unassembled WGS sequence"/>
</dbReference>
<reference evidence="2" key="2">
    <citation type="submission" date="2020-09" db="EMBL/GenBank/DDBJ databases">
        <authorList>
            <person name="Sun Q."/>
            <person name="Zhou Y."/>
        </authorList>
    </citation>
    <scope>NUCLEOTIDE SEQUENCE</scope>
    <source>
        <strain evidence="2">CGMCC 1.12214</strain>
    </source>
</reference>
<sequence length="206" mass="20408">MGLLDNILGGLTGGGQGQSSFPGSSSSPLTKALLMLLAAKAYQHYTSRPSQPGLGGQTGGGQIGGGFDPASGGMAPNAAPSGGLGDMLRGGAGGGLLGGLAGGGLGGLLGGLVSGGGLNSILDQLRNSGHGDVANSWVGTGQNQPIHPDQLRQALGPDTVDELAQKSGMSNDDVLRELSEQLPAAVDQFTPDGRIPTQEDVNSRWV</sequence>
<keyword evidence="3" id="KW-1185">Reference proteome</keyword>
<dbReference type="Gene3D" id="1.10.10.690">
    <property type="entry name" value="YidB-like"/>
    <property type="match status" value="1"/>
</dbReference>
<organism evidence="2 3">
    <name type="scientific">Alsobacter metallidurans</name>
    <dbReference type="NCBI Taxonomy" id="340221"/>
    <lineage>
        <taxon>Bacteria</taxon>
        <taxon>Pseudomonadati</taxon>
        <taxon>Pseudomonadota</taxon>
        <taxon>Alphaproteobacteria</taxon>
        <taxon>Hyphomicrobiales</taxon>
        <taxon>Alsobacteraceae</taxon>
        <taxon>Alsobacter</taxon>
    </lineage>
</organism>
<reference evidence="2" key="1">
    <citation type="journal article" date="2014" name="Int. J. Syst. Evol. Microbiol.">
        <title>Complete genome sequence of Corynebacterium casei LMG S-19264T (=DSM 44701T), isolated from a smear-ripened cheese.</title>
        <authorList>
            <consortium name="US DOE Joint Genome Institute (JGI-PGF)"/>
            <person name="Walter F."/>
            <person name="Albersmeier A."/>
            <person name="Kalinowski J."/>
            <person name="Ruckert C."/>
        </authorList>
    </citation>
    <scope>NUCLEOTIDE SEQUENCE</scope>
    <source>
        <strain evidence="2">CGMCC 1.12214</strain>
    </source>
</reference>
<dbReference type="InterPro" id="IPR045372">
    <property type="entry name" value="YidB"/>
</dbReference>
<dbReference type="AlphaFoldDB" id="A0A917I856"/>
<evidence type="ECO:0000313" key="2">
    <source>
        <dbReference type="EMBL" id="GGH20054.1"/>
    </source>
</evidence>
<accession>A0A917I856</accession>
<dbReference type="SUPFAM" id="SSF140804">
    <property type="entry name" value="YidB-like"/>
    <property type="match status" value="1"/>
</dbReference>
<evidence type="ECO:0008006" key="4">
    <source>
        <dbReference type="Google" id="ProtNLM"/>
    </source>
</evidence>
<proteinExistence type="predicted"/>
<evidence type="ECO:0000313" key="3">
    <source>
        <dbReference type="Proteomes" id="UP000603912"/>
    </source>
</evidence>
<dbReference type="EMBL" id="BMES01000002">
    <property type="protein sequence ID" value="GGH20054.1"/>
    <property type="molecule type" value="Genomic_DNA"/>
</dbReference>
<gene>
    <name evidence="2" type="ORF">GCM10007036_23360</name>
</gene>
<dbReference type="Pfam" id="PF20159">
    <property type="entry name" value="YidB"/>
    <property type="match status" value="1"/>
</dbReference>
<protein>
    <recommendedName>
        <fullName evidence="4">DUF937 domain-containing protein</fullName>
    </recommendedName>
</protein>
<feature type="region of interest" description="Disordered" evidence="1">
    <location>
        <begin position="48"/>
        <end position="78"/>
    </location>
</feature>
<feature type="compositionally biased region" description="Gly residues" evidence="1">
    <location>
        <begin position="53"/>
        <end position="67"/>
    </location>
</feature>